<dbReference type="CDD" id="cd10548">
    <property type="entry name" value="cupin_CDO"/>
    <property type="match status" value="1"/>
</dbReference>
<organism evidence="6">
    <name type="scientific">metagenome</name>
    <dbReference type="NCBI Taxonomy" id="256318"/>
    <lineage>
        <taxon>unclassified sequences</taxon>
        <taxon>metagenomes</taxon>
    </lineage>
</organism>
<evidence type="ECO:0000256" key="1">
    <source>
        <dbReference type="ARBA" id="ARBA00006622"/>
    </source>
</evidence>
<evidence type="ECO:0000256" key="4">
    <source>
        <dbReference type="ARBA" id="ARBA00023002"/>
    </source>
</evidence>
<keyword evidence="4 6" id="KW-0560">Oxidoreductase</keyword>
<sequence length="153" mass="17343">MTLTTTPLWEVLQQHSRDRSLTRLLDPAHPERQWRRLEVRPELRDILELWLISWPAGAGTGWHDHGAASGAFTVLQGALTEYAWNGAGHSRILLPAGARRDFVSQHIHDVVNEGWETAVSLHAYRPRLQAMTKYELVRGHLEVSGVERAGGEW</sequence>
<keyword evidence="5" id="KW-0408">Iron</keyword>
<evidence type="ECO:0000313" key="6">
    <source>
        <dbReference type="EMBL" id="CUR55096.1"/>
    </source>
</evidence>
<protein>
    <submittedName>
        <fullName evidence="6">Putative cysteine dioxygenase</fullName>
        <ecNumber evidence="6">1.13.11.20</ecNumber>
    </submittedName>
</protein>
<accession>A0A2P2BZD5</accession>
<dbReference type="InterPro" id="IPR014710">
    <property type="entry name" value="RmlC-like_jellyroll"/>
</dbReference>
<comment type="similarity">
    <text evidence="1">Belongs to the cysteine dioxygenase family.</text>
</comment>
<dbReference type="EMBL" id="CZKA01000016">
    <property type="protein sequence ID" value="CUR55096.1"/>
    <property type="molecule type" value="Genomic_DNA"/>
</dbReference>
<dbReference type="PANTHER" id="PTHR12918">
    <property type="entry name" value="CYSTEINE DIOXYGENASE"/>
    <property type="match status" value="1"/>
</dbReference>
<dbReference type="SUPFAM" id="SSF51182">
    <property type="entry name" value="RmlC-like cupins"/>
    <property type="match status" value="1"/>
</dbReference>
<dbReference type="Pfam" id="PF05995">
    <property type="entry name" value="CDO_I"/>
    <property type="match status" value="1"/>
</dbReference>
<keyword evidence="3 6" id="KW-0223">Dioxygenase</keyword>
<dbReference type="Gene3D" id="2.60.120.10">
    <property type="entry name" value="Jelly Rolls"/>
    <property type="match status" value="1"/>
</dbReference>
<dbReference type="EC" id="1.13.11.20" evidence="6"/>
<dbReference type="GO" id="GO:0008198">
    <property type="term" value="F:ferrous iron binding"/>
    <property type="evidence" value="ECO:0007669"/>
    <property type="project" value="TreeGrafter"/>
</dbReference>
<dbReference type="InterPro" id="IPR011051">
    <property type="entry name" value="RmlC_Cupin_sf"/>
</dbReference>
<dbReference type="GO" id="GO:0017172">
    <property type="term" value="F:cysteine dioxygenase activity"/>
    <property type="evidence" value="ECO:0007669"/>
    <property type="project" value="UniProtKB-EC"/>
</dbReference>
<dbReference type="PANTHER" id="PTHR12918:SF1">
    <property type="entry name" value="CYSTEINE DIOXYGENASE TYPE 1"/>
    <property type="match status" value="1"/>
</dbReference>
<dbReference type="AlphaFoldDB" id="A0A2P2BZD5"/>
<evidence type="ECO:0000256" key="3">
    <source>
        <dbReference type="ARBA" id="ARBA00022964"/>
    </source>
</evidence>
<gene>
    <name evidence="6" type="ORF">NOCA2230016</name>
</gene>
<keyword evidence="2" id="KW-0479">Metal-binding</keyword>
<dbReference type="InterPro" id="IPR010300">
    <property type="entry name" value="CDO_1"/>
</dbReference>
<evidence type="ECO:0000256" key="2">
    <source>
        <dbReference type="ARBA" id="ARBA00022723"/>
    </source>
</evidence>
<name>A0A2P2BZD5_9ZZZZ</name>
<reference evidence="6" key="1">
    <citation type="submission" date="2015-08" db="EMBL/GenBank/DDBJ databases">
        <authorList>
            <person name="Babu N.S."/>
            <person name="Beckwith C.J."/>
            <person name="Beseler K.G."/>
            <person name="Brison A."/>
            <person name="Carone J.V."/>
            <person name="Caskin T.P."/>
            <person name="Diamond M."/>
            <person name="Durham M.E."/>
            <person name="Foxe J.M."/>
            <person name="Go M."/>
            <person name="Henderson B.A."/>
            <person name="Jones I.B."/>
            <person name="McGettigan J.A."/>
            <person name="Micheletti S.J."/>
            <person name="Nasrallah M.E."/>
            <person name="Ortiz D."/>
            <person name="Piller C.R."/>
            <person name="Privatt S.R."/>
            <person name="Schneider S.L."/>
            <person name="Sharp S."/>
            <person name="Smith T.C."/>
            <person name="Stanton J.D."/>
            <person name="Ullery H.E."/>
            <person name="Wilson R.J."/>
            <person name="Serrano M.G."/>
            <person name="Buck G."/>
            <person name="Lee V."/>
            <person name="Wang Y."/>
            <person name="Carvalho R."/>
            <person name="Voegtly L."/>
            <person name="Shi R."/>
            <person name="Duckworth R."/>
            <person name="Johnson A."/>
            <person name="Loviza R."/>
            <person name="Walstead R."/>
            <person name="Shah Z."/>
            <person name="Kiflezghi M."/>
            <person name="Wade K."/>
            <person name="Ball S.L."/>
            <person name="Bradley K.W."/>
            <person name="Asai D.J."/>
            <person name="Bowman C.A."/>
            <person name="Russell D.A."/>
            <person name="Pope W.H."/>
            <person name="Jacobs-Sera D."/>
            <person name="Hendrix R.W."/>
            <person name="Hatfull G.F."/>
        </authorList>
    </citation>
    <scope>NUCLEOTIDE SEQUENCE</scope>
</reference>
<evidence type="ECO:0000256" key="5">
    <source>
        <dbReference type="ARBA" id="ARBA00023004"/>
    </source>
</evidence>
<proteinExistence type="inferred from homology"/>